<comment type="catalytic activity">
    <reaction evidence="11">
        <text>cholesterol(in) = cholesterol(out)</text>
        <dbReference type="Rhea" id="RHEA:39747"/>
        <dbReference type="ChEBI" id="CHEBI:16113"/>
    </reaction>
</comment>
<keyword evidence="4 13" id="KW-0812">Transmembrane</keyword>
<evidence type="ECO:0000313" key="16">
    <source>
        <dbReference type="RefSeq" id="XP_014671741.1"/>
    </source>
</evidence>
<dbReference type="GeneID" id="106812385"/>
<feature type="transmembrane region" description="Helical" evidence="13">
    <location>
        <begin position="611"/>
        <end position="633"/>
    </location>
</feature>
<keyword evidence="5" id="KW-0732">Signal</keyword>
<evidence type="ECO:0000256" key="11">
    <source>
        <dbReference type="ARBA" id="ARBA00034049"/>
    </source>
</evidence>
<comment type="subcellular location">
    <subcellularLocation>
        <location evidence="1">Membrane</location>
        <topology evidence="1">Multi-pass membrane protein</topology>
    </subcellularLocation>
</comment>
<feature type="transmembrane region" description="Helical" evidence="13">
    <location>
        <begin position="581"/>
        <end position="605"/>
    </location>
</feature>
<dbReference type="PANTHER" id="PTHR45727">
    <property type="entry name" value="NPC INTRACELLULAR CHOLESTEROL TRANSPORTER 1"/>
    <property type="match status" value="1"/>
</dbReference>
<evidence type="ECO:0000256" key="1">
    <source>
        <dbReference type="ARBA" id="ARBA00004141"/>
    </source>
</evidence>
<name>A0ABM1EHS0_PRICU</name>
<dbReference type="PANTHER" id="PTHR45727:SF2">
    <property type="entry name" value="NPC INTRACELLULAR CHOLESTEROL TRANSPORTER 1"/>
    <property type="match status" value="1"/>
</dbReference>
<evidence type="ECO:0000256" key="10">
    <source>
        <dbReference type="ARBA" id="ARBA00023180"/>
    </source>
</evidence>
<feature type="transmembrane region" description="Helical" evidence="13">
    <location>
        <begin position="334"/>
        <end position="353"/>
    </location>
</feature>
<feature type="region of interest" description="Disordered" evidence="12">
    <location>
        <begin position="1198"/>
        <end position="1218"/>
    </location>
</feature>
<feature type="transmembrane region" description="Helical" evidence="13">
    <location>
        <begin position="1151"/>
        <end position="1174"/>
    </location>
</feature>
<feature type="transmembrane region" description="Helical" evidence="13">
    <location>
        <begin position="1113"/>
        <end position="1139"/>
    </location>
</feature>
<dbReference type="Proteomes" id="UP000695022">
    <property type="component" value="Unplaced"/>
</dbReference>
<dbReference type="InterPro" id="IPR053956">
    <property type="entry name" value="NPC1_MLD"/>
</dbReference>
<gene>
    <name evidence="16" type="primary">LOC106812385</name>
</gene>
<comment type="similarity">
    <text evidence="2">Belongs to the patched family.</text>
</comment>
<dbReference type="InterPro" id="IPR053958">
    <property type="entry name" value="HMGCR/SNAP/NPC1-like_SSD"/>
</dbReference>
<dbReference type="Gene3D" id="1.20.1640.10">
    <property type="entry name" value="Multidrug efflux transporter AcrB transmembrane domain"/>
    <property type="match status" value="2"/>
</dbReference>
<evidence type="ECO:0000259" key="14">
    <source>
        <dbReference type="PROSITE" id="PS50156"/>
    </source>
</evidence>
<reference evidence="16" key="1">
    <citation type="submission" date="2025-08" db="UniProtKB">
        <authorList>
            <consortium name="RefSeq"/>
        </authorList>
    </citation>
    <scope>IDENTIFICATION</scope>
</reference>
<feature type="compositionally biased region" description="Basic and acidic residues" evidence="12">
    <location>
        <begin position="1198"/>
        <end position="1209"/>
    </location>
</feature>
<keyword evidence="3" id="KW-0813">Transport</keyword>
<evidence type="ECO:0000256" key="5">
    <source>
        <dbReference type="ARBA" id="ARBA00022729"/>
    </source>
</evidence>
<sequence length="1218" mass="133375">MDSSPTHRVIEVGASTSLLTGSMDAQRLRKECSGPKPCVGANRPTHTSATSSSSTTGTRWSTAFILIVVASFVGSNGAVATDTGHCVWYGQCGTDNSTGLSQNCAYNGTAKPLTEPKAVDLLKKLCPEYATGDVPHTCCDYDQLRTLDSNMALPQQFFLRCPACYSNFLQLYCKLTCNPTHSDYLSIERTRAGADDTRVIEELTYVVARRYADGMYASCKDVQYPGNNQKAIALFCGRSADECTPQGWLSYMGDKNNGKTPFQIDYVLSAAAAVNTSEGEKAPMNASVVPCTSAVGNDSSPCSCLDCEAACAPPPPPVPPPQPWLIAGFDAMRFIMACVYAAFAVVFLGSIAWSCGNYRSPLKLWSEPTSIHACRKDYYDSHFMPFFRTEQMMREGRVDQTPVMHEYRYLLPEQPRGAQSHGDGPGHGHIRHAADYIDHFLSCASDPASIADMTTLHSTCLGTFGGPVAPWVALGGFPEAEYGNATALVITFVVQNRKNDPEFLQMALAWEKSYIELMKNYSNEKLIISFNSERSVEDELERESQSDIVTILVSYLIMFAYVSVALGQVNNCYRLLIDTKISLGLGGVVIVLVSVTSSIGTLSYAGVPVTLIVIEVVPFLVLAVGVDNIFILVQAYQRSARRSNELLHEHVGRIVGEVGPSMLLSSVAEATAFFIGAMSHMPAGASSGADCSLSMRPLAQITCFVGLLALDSKRQERSRLDICCCVRVGHKSEHMKPVTKEEQEGFLYKMVKHCYAPALLSKYIRPAVVMGFAGWLCFCISMVNKIEIGLDQSLSMPEDSYVLDYFGAIKKYLSVGPPVYFVVEDGYEYTNRSTQNKICGGNGCADDSLLSQIYTASKQPNSSHIAHPASSWLDDYFDWASTSSCCRLYNNTDSFCPAYVKNDTCVACDIHKEFGRPVPEDFSHFLPYFLKDNPNINCAKGGHAAYGTAVELHNNSDVGATYFMTYHSVLKSSADYIAALKNARIISENITATINTPGVQVFPYSVFYVFYEQYLTIATATWQNLTLCLATIFVVRLCFLGFDVHSAAIIIVTITMILVSMLGLMYLWSIPLNAISLVNLVMTVGIAVEFCSHITRAFATSVKPTRTERAQDALVHMGSSVLSGITLTKFGGIVVLAFSKSQIFQVFYFRMYVGIVVFGAIHGLAFLPVFLSYAGPSVNQKRLQNSLKPKDVMYPSEREPLLQSDEHAPDPVYSSLSA</sequence>
<evidence type="ECO:0000256" key="6">
    <source>
        <dbReference type="ARBA" id="ARBA00022989"/>
    </source>
</evidence>
<evidence type="ECO:0000256" key="9">
    <source>
        <dbReference type="ARBA" id="ARBA00023157"/>
    </source>
</evidence>
<feature type="region of interest" description="Disordered" evidence="12">
    <location>
        <begin position="34"/>
        <end position="56"/>
    </location>
</feature>
<organism evidence="15 16">
    <name type="scientific">Priapulus caudatus</name>
    <name type="common">Priapulid worm</name>
    <dbReference type="NCBI Taxonomy" id="37621"/>
    <lineage>
        <taxon>Eukaryota</taxon>
        <taxon>Metazoa</taxon>
        <taxon>Ecdysozoa</taxon>
        <taxon>Scalidophora</taxon>
        <taxon>Priapulida</taxon>
        <taxon>Priapulimorpha</taxon>
        <taxon>Priapulimorphida</taxon>
        <taxon>Priapulidae</taxon>
        <taxon>Priapulus</taxon>
    </lineage>
</organism>
<evidence type="ECO:0000256" key="2">
    <source>
        <dbReference type="ARBA" id="ARBA00005585"/>
    </source>
</evidence>
<evidence type="ECO:0000256" key="13">
    <source>
        <dbReference type="SAM" id="Phobius"/>
    </source>
</evidence>
<dbReference type="Pfam" id="PF12349">
    <property type="entry name" value="Sterol-sensing"/>
    <property type="match status" value="1"/>
</dbReference>
<evidence type="ECO:0000313" key="15">
    <source>
        <dbReference type="Proteomes" id="UP000695022"/>
    </source>
</evidence>
<evidence type="ECO:0000256" key="4">
    <source>
        <dbReference type="ARBA" id="ARBA00022692"/>
    </source>
</evidence>
<dbReference type="InterPro" id="IPR000731">
    <property type="entry name" value="SSD"/>
</dbReference>
<protein>
    <submittedName>
        <fullName evidence="16">LOW QUALITY PROTEIN: Niemann-Pick C1 protein-like</fullName>
    </submittedName>
</protein>
<evidence type="ECO:0000256" key="12">
    <source>
        <dbReference type="SAM" id="MobiDB-lite"/>
    </source>
</evidence>
<dbReference type="RefSeq" id="XP_014671741.1">
    <property type="nucleotide sequence ID" value="XM_014816255.1"/>
</dbReference>
<dbReference type="SUPFAM" id="SSF82866">
    <property type="entry name" value="Multidrug efflux transporter AcrB transmembrane domain"/>
    <property type="match status" value="2"/>
</dbReference>
<accession>A0ABM1EHS0</accession>
<keyword evidence="6 13" id="KW-1133">Transmembrane helix</keyword>
<keyword evidence="9" id="KW-1015">Disulfide bond</keyword>
<feature type="transmembrane region" description="Helical" evidence="13">
    <location>
        <begin position="1074"/>
        <end position="1092"/>
    </location>
</feature>
<dbReference type="Pfam" id="PF16414">
    <property type="entry name" value="NPC1_N"/>
    <property type="match status" value="1"/>
</dbReference>
<feature type="transmembrane region" description="Helical" evidence="13">
    <location>
        <begin position="548"/>
        <end position="569"/>
    </location>
</feature>
<feature type="transmembrane region" description="Helical" evidence="13">
    <location>
        <begin position="1049"/>
        <end position="1068"/>
    </location>
</feature>
<keyword evidence="15" id="KW-1185">Reference proteome</keyword>
<evidence type="ECO:0000256" key="3">
    <source>
        <dbReference type="ARBA" id="ARBA00022448"/>
    </source>
</evidence>
<dbReference type="InterPro" id="IPR032190">
    <property type="entry name" value="NPC1_N"/>
</dbReference>
<keyword evidence="8 13" id="KW-0472">Membrane</keyword>
<evidence type="ECO:0000256" key="7">
    <source>
        <dbReference type="ARBA" id="ARBA00023055"/>
    </source>
</evidence>
<keyword evidence="10" id="KW-0325">Glycoprotein</keyword>
<feature type="compositionally biased region" description="Low complexity" evidence="12">
    <location>
        <begin position="45"/>
        <end position="56"/>
    </location>
</feature>
<keyword evidence="7" id="KW-0445">Lipid transport</keyword>
<feature type="transmembrane region" description="Helical" evidence="13">
    <location>
        <begin position="1022"/>
        <end position="1042"/>
    </location>
</feature>
<dbReference type="PROSITE" id="PS50156">
    <property type="entry name" value="SSD"/>
    <property type="match status" value="1"/>
</dbReference>
<dbReference type="Pfam" id="PF22314">
    <property type="entry name" value="NPC1_MLD"/>
    <property type="match status" value="1"/>
</dbReference>
<feature type="domain" description="SSD" evidence="14">
    <location>
        <begin position="547"/>
        <end position="683"/>
    </location>
</feature>
<proteinExistence type="inferred from homology"/>
<evidence type="ECO:0000256" key="8">
    <source>
        <dbReference type="ARBA" id="ARBA00023136"/>
    </source>
</evidence>